<dbReference type="Pfam" id="PF01936">
    <property type="entry name" value="NYN"/>
    <property type="match status" value="1"/>
</dbReference>
<dbReference type="RefSeq" id="WP_011775807.1">
    <property type="nucleotide sequence ID" value="NC_008711.1"/>
</dbReference>
<keyword evidence="3" id="KW-1185">Reference proteome</keyword>
<dbReference type="EMBL" id="CP000474">
    <property type="protein sequence ID" value="ABM07749.1"/>
    <property type="molecule type" value="Genomic_DNA"/>
</dbReference>
<evidence type="ECO:0000259" key="1">
    <source>
        <dbReference type="Pfam" id="PF01936"/>
    </source>
</evidence>
<dbReference type="OrthoDB" id="5144756at2"/>
<sequence>MAHFSNSSNYSCAVGNRTLHAIDLENELGGVDASAQEIADFFHVWSFHTSTVTPGDRVIVAMSHRLAKRAWFVLPRQGIQRVVGSGQDGADNALLHAIDITHDSRRFSRLVIGSGDGIFTELALKAARNGMEVEQVVGRGRPSRRLMAACTLTTQLPFDQVCGHGLVLAA</sequence>
<dbReference type="Proteomes" id="UP000000637">
    <property type="component" value="Chromosome"/>
</dbReference>
<gene>
    <name evidence="2" type="ordered locus">AAur_3182</name>
</gene>
<dbReference type="HOGENOM" id="CLU_114927_0_0_11"/>
<dbReference type="KEGG" id="aau:AAur_3182"/>
<accession>A1R9G7</accession>
<dbReference type="Gene3D" id="3.40.50.1010">
    <property type="entry name" value="5'-nuclease"/>
    <property type="match status" value="1"/>
</dbReference>
<reference evidence="2 3" key="1">
    <citation type="journal article" date="2006" name="PLoS Genet.">
        <title>Secrets of soil survival revealed by the genome sequence of Arthrobacter aurescens TC1.</title>
        <authorList>
            <person name="Mongodin E.F."/>
            <person name="Shapir N."/>
            <person name="Daugherty S.C."/>
            <person name="DeBoy R.T."/>
            <person name="Emerson J.B."/>
            <person name="Shvartzbeyn A."/>
            <person name="Radune D."/>
            <person name="Vamathevan J."/>
            <person name="Riggs F."/>
            <person name="Grinberg V."/>
            <person name="Khouri H."/>
            <person name="Wackett L.P."/>
            <person name="Nelson K.E."/>
            <person name="Sadowsky M.J."/>
        </authorList>
    </citation>
    <scope>NUCLEOTIDE SEQUENCE [LARGE SCALE GENOMIC DNA]</scope>
    <source>
        <strain evidence="2 3">TC1</strain>
    </source>
</reference>
<dbReference type="eggNOG" id="COG1432">
    <property type="taxonomic scope" value="Bacteria"/>
</dbReference>
<dbReference type="AlphaFoldDB" id="A1R9G7"/>
<name>A1R9G7_PAEAT</name>
<dbReference type="STRING" id="290340.AAur_3182"/>
<protein>
    <recommendedName>
        <fullName evidence="1">NYN domain-containing protein</fullName>
    </recommendedName>
</protein>
<dbReference type="InterPro" id="IPR021139">
    <property type="entry name" value="NYN"/>
</dbReference>
<evidence type="ECO:0000313" key="3">
    <source>
        <dbReference type="Proteomes" id="UP000000637"/>
    </source>
</evidence>
<proteinExistence type="predicted"/>
<feature type="domain" description="NYN" evidence="1">
    <location>
        <begin position="73"/>
        <end position="151"/>
    </location>
</feature>
<evidence type="ECO:0000313" key="2">
    <source>
        <dbReference type="EMBL" id="ABM07749.1"/>
    </source>
</evidence>
<organism evidence="2 3">
    <name type="scientific">Paenarthrobacter aurescens (strain TC1)</name>
    <dbReference type="NCBI Taxonomy" id="290340"/>
    <lineage>
        <taxon>Bacteria</taxon>
        <taxon>Bacillati</taxon>
        <taxon>Actinomycetota</taxon>
        <taxon>Actinomycetes</taxon>
        <taxon>Micrococcales</taxon>
        <taxon>Micrococcaceae</taxon>
        <taxon>Paenarthrobacter</taxon>
    </lineage>
</organism>
<dbReference type="GO" id="GO:0004540">
    <property type="term" value="F:RNA nuclease activity"/>
    <property type="evidence" value="ECO:0007669"/>
    <property type="project" value="InterPro"/>
</dbReference>